<dbReference type="InterPro" id="IPR018289">
    <property type="entry name" value="MULE_transposase_dom"/>
</dbReference>
<dbReference type="PANTHER" id="PTHR31973">
    <property type="entry name" value="POLYPROTEIN, PUTATIVE-RELATED"/>
    <property type="match status" value="1"/>
</dbReference>
<organism evidence="2 3">
    <name type="scientific">Lactuca sativa</name>
    <name type="common">Garden lettuce</name>
    <dbReference type="NCBI Taxonomy" id="4236"/>
    <lineage>
        <taxon>Eukaryota</taxon>
        <taxon>Viridiplantae</taxon>
        <taxon>Streptophyta</taxon>
        <taxon>Embryophyta</taxon>
        <taxon>Tracheophyta</taxon>
        <taxon>Spermatophyta</taxon>
        <taxon>Magnoliopsida</taxon>
        <taxon>eudicotyledons</taxon>
        <taxon>Gunneridae</taxon>
        <taxon>Pentapetalae</taxon>
        <taxon>asterids</taxon>
        <taxon>campanulids</taxon>
        <taxon>Asterales</taxon>
        <taxon>Asteraceae</taxon>
        <taxon>Cichorioideae</taxon>
        <taxon>Cichorieae</taxon>
        <taxon>Lactucinae</taxon>
        <taxon>Lactuca</taxon>
    </lineage>
</organism>
<protein>
    <recommendedName>
        <fullName evidence="1">MULE transposase domain-containing protein</fullName>
    </recommendedName>
</protein>
<comment type="caution">
    <text evidence="2">The sequence shown here is derived from an EMBL/GenBank/DDBJ whole genome shotgun (WGS) entry which is preliminary data.</text>
</comment>
<keyword evidence="3" id="KW-1185">Reference proteome</keyword>
<feature type="domain" description="MULE transposase" evidence="1">
    <location>
        <begin position="99"/>
        <end position="190"/>
    </location>
</feature>
<dbReference type="PANTHER" id="PTHR31973:SF190">
    <property type="entry name" value="MULE TRANSPOSASE DOMAIN-CONTAINING PROTEIN"/>
    <property type="match status" value="1"/>
</dbReference>
<accession>A0A9R1WKZ6</accession>
<gene>
    <name evidence="2" type="ORF">LSAT_V11C100000470</name>
</gene>
<evidence type="ECO:0000313" key="3">
    <source>
        <dbReference type="Proteomes" id="UP000235145"/>
    </source>
</evidence>
<proteinExistence type="predicted"/>
<dbReference type="AlphaFoldDB" id="A0A9R1WKZ6"/>
<dbReference type="Pfam" id="PF10551">
    <property type="entry name" value="MULE"/>
    <property type="match status" value="1"/>
</dbReference>
<reference evidence="2 3" key="1">
    <citation type="journal article" date="2017" name="Nat. Commun.">
        <title>Genome assembly with in vitro proximity ligation data and whole-genome triplication in lettuce.</title>
        <authorList>
            <person name="Reyes-Chin-Wo S."/>
            <person name="Wang Z."/>
            <person name="Yang X."/>
            <person name="Kozik A."/>
            <person name="Arikit S."/>
            <person name="Song C."/>
            <person name="Xia L."/>
            <person name="Froenicke L."/>
            <person name="Lavelle D.O."/>
            <person name="Truco M.J."/>
            <person name="Xia R."/>
            <person name="Zhu S."/>
            <person name="Xu C."/>
            <person name="Xu H."/>
            <person name="Xu X."/>
            <person name="Cox K."/>
            <person name="Korf I."/>
            <person name="Meyers B.C."/>
            <person name="Michelmore R.W."/>
        </authorList>
    </citation>
    <scope>NUCLEOTIDE SEQUENCE [LARGE SCALE GENOMIC DNA]</scope>
    <source>
        <strain evidence="3">cv. Salinas</strain>
        <tissue evidence="2">Seedlings</tissue>
    </source>
</reference>
<dbReference type="EMBL" id="NBSK02000001">
    <property type="protein sequence ID" value="KAJ0225928.1"/>
    <property type="molecule type" value="Genomic_DNA"/>
</dbReference>
<dbReference type="Proteomes" id="UP000235145">
    <property type="component" value="Unassembled WGS sequence"/>
</dbReference>
<evidence type="ECO:0000313" key="2">
    <source>
        <dbReference type="EMBL" id="KAJ0225928.1"/>
    </source>
</evidence>
<evidence type="ECO:0000259" key="1">
    <source>
        <dbReference type="Pfam" id="PF10551"/>
    </source>
</evidence>
<name>A0A9R1WKZ6_LACSA</name>
<sequence length="205" mass="23737">MDQIESSLTIPVRALQKQLQKDYQVGFSIHKVFRAKSTAKKLSRVITKSNMMFLEITSYSCSLLIQKPLLSATSRRFKRMYVCLGGMKKGFRAFLRDFLGFDGAFMKGPFLGQILAAVGVDSNNGIYPLAYAIVETENTDRWKWFLECITDDLDLYTNSNFTFISDKQKYKEHLYNCATTTTVPEFNHRMQQFSSYDIEAYNWLK</sequence>